<dbReference type="Proteomes" id="UP000039865">
    <property type="component" value="Unassembled WGS sequence"/>
</dbReference>
<sequence length="1103" mass="125379">MKRSSKFKCCGIASIVIGLILIGVGIGWPFIIDSLVKSQSKDQAALGKDNMDKWKDIPGKYDIQLNRKTYLYNAINREDVIFKGEVPTVEEYGPFIYREYDNYSTPEKWDEKITVPGKDKTKNAIRMTFNQYAQYNFGGDYGKAQDQDIDKKIWQINQAALGVWFAANHPPAWRLGLNLLYSVVLDGLGRQVLDQGSWTFLNKVVGNQDGIQSNLFNDKITPEQAKQILTDPDFGLNNVNNYIRWAPMTDGSDPLQFQLMVSELKARFGLTYEAIQSAIPKWNGLILFGKGYVISQSSVNNENNQGIAYVQWANSMVTGNLSKPISFDSVTQQTDTVTGYPEISFFQVNKLYPNLKQDKLYQRFKDVKLFVGFSAKDKPLNYEYLFQLIDDQGNEPPSKSLFNMDTIKALYNVPFVDILDEKKPQPEDIDLTGYQDVATLLGLSVEQTYLIRLWLEYVKQTTFQRSQATTEIAIISQLTSQQMQQTISTMEQEVPLIVYTEQLASIVDVQKVGCLKFYSDEFKFSTDLQQNLCSGGKLGIKTFDFSDVRVTSKAWMSILLHNNTLDASDYADLLFLSSMSTDDLNNLLFLSTSTIQTYLTKNVFGPVYAKHKDTVCTVSQFQMCTPKELAYQQWLDLSILSQPDATTPESYVNQFPADTKLKLAPELGYFLYKAGLDKVSITLGNVVTFMQLNRLYNLEIIGDILLNVKSDYIDVFTNEQIRRYIRYIMVEGALGGLFQYRTPREYLEGFIDPTVYQTAQLPVWNGGDQTNDPFMSINYSPTSPKDNPIVFFSGTDDYLYTRSFGLWLDLPYITMKRKDYTSLFNLEAVYADPWIQADGTGGKEYLEGTDGFQFHPDLQSDDRLWVWVNDLGRNGYFDYYSDDTDAYDGLKMMTYQISPDLMKKANKDNKKFGTFLDGTSPMFTILQAPVLASKGHFYQIDTIAADSVAQIVTKGDRKPILPIQSEDDTFLGMEQHSGVNVQARQRLQLNFYIAKDNLFNYIKPDSFIITPLTYVKRESIMTKSQVKDILGDLYVARTARTAGLATLLSIGVILLGLSIFMFCRFRKVKKEEEYGIFDTKKNQKQINQSSDGTLLGGDSITKS</sequence>
<accession>A0A078B1Q6</accession>
<dbReference type="OrthoDB" id="284331at2759"/>
<comment type="subcellular location">
    <subcellularLocation>
        <location evidence="1">Membrane</location>
    </subcellularLocation>
</comment>
<dbReference type="OMA" id="DCKLERC"/>
<evidence type="ECO:0000256" key="2">
    <source>
        <dbReference type="ARBA" id="ARBA00010532"/>
    </source>
</evidence>
<dbReference type="PANTHER" id="PTHR11923:SF51">
    <property type="entry name" value="LYSOSOME MEMBRANE PROTEIN 2"/>
    <property type="match status" value="1"/>
</dbReference>
<name>A0A078B1Q6_STYLE</name>
<evidence type="ECO:0000256" key="6">
    <source>
        <dbReference type="ARBA" id="ARBA00023180"/>
    </source>
</evidence>
<keyword evidence="9" id="KW-1185">Reference proteome</keyword>
<dbReference type="GO" id="GO:0005737">
    <property type="term" value="C:cytoplasm"/>
    <property type="evidence" value="ECO:0007669"/>
    <property type="project" value="TreeGrafter"/>
</dbReference>
<evidence type="ECO:0000256" key="7">
    <source>
        <dbReference type="SAM" id="Phobius"/>
    </source>
</evidence>
<comment type="similarity">
    <text evidence="2">Belongs to the CD36 family.</text>
</comment>
<gene>
    <name evidence="8" type="primary">Contig5481.g5859</name>
    <name evidence="8" type="ORF">STYLEM_16360</name>
</gene>
<organism evidence="8 9">
    <name type="scientific">Stylonychia lemnae</name>
    <name type="common">Ciliate</name>
    <dbReference type="NCBI Taxonomy" id="5949"/>
    <lineage>
        <taxon>Eukaryota</taxon>
        <taxon>Sar</taxon>
        <taxon>Alveolata</taxon>
        <taxon>Ciliophora</taxon>
        <taxon>Intramacronucleata</taxon>
        <taxon>Spirotrichea</taxon>
        <taxon>Stichotrichia</taxon>
        <taxon>Sporadotrichida</taxon>
        <taxon>Oxytrichidae</taxon>
        <taxon>Stylonychinae</taxon>
        <taxon>Stylonychia</taxon>
    </lineage>
</organism>
<dbReference type="Pfam" id="PF01130">
    <property type="entry name" value="CD36"/>
    <property type="match status" value="2"/>
</dbReference>
<reference evidence="8 9" key="1">
    <citation type="submission" date="2014-06" db="EMBL/GenBank/DDBJ databases">
        <authorList>
            <person name="Swart Estienne"/>
        </authorList>
    </citation>
    <scope>NUCLEOTIDE SEQUENCE [LARGE SCALE GENOMIC DNA]</scope>
    <source>
        <strain evidence="8 9">130c</strain>
    </source>
</reference>
<evidence type="ECO:0000256" key="5">
    <source>
        <dbReference type="ARBA" id="ARBA00023136"/>
    </source>
</evidence>
<dbReference type="PANTHER" id="PTHR11923">
    <property type="entry name" value="SCAVENGER RECEPTOR CLASS B TYPE-1 SR-B1"/>
    <property type="match status" value="1"/>
</dbReference>
<dbReference type="InterPro" id="IPR002159">
    <property type="entry name" value="CD36_fam"/>
</dbReference>
<dbReference type="AlphaFoldDB" id="A0A078B1Q6"/>
<evidence type="ECO:0000256" key="3">
    <source>
        <dbReference type="ARBA" id="ARBA00022692"/>
    </source>
</evidence>
<keyword evidence="5 7" id="KW-0472">Membrane</keyword>
<evidence type="ECO:0000313" key="9">
    <source>
        <dbReference type="Proteomes" id="UP000039865"/>
    </source>
</evidence>
<keyword evidence="6" id="KW-0325">Glycoprotein</keyword>
<keyword evidence="3 7" id="KW-0812">Transmembrane</keyword>
<feature type="transmembrane region" description="Helical" evidence="7">
    <location>
        <begin position="1042"/>
        <end position="1063"/>
    </location>
</feature>
<dbReference type="GO" id="GO:0016020">
    <property type="term" value="C:membrane"/>
    <property type="evidence" value="ECO:0007669"/>
    <property type="project" value="UniProtKB-SubCell"/>
</dbReference>
<keyword evidence="4 7" id="KW-1133">Transmembrane helix</keyword>
<evidence type="ECO:0000256" key="1">
    <source>
        <dbReference type="ARBA" id="ARBA00004370"/>
    </source>
</evidence>
<evidence type="ECO:0000256" key="4">
    <source>
        <dbReference type="ARBA" id="ARBA00022989"/>
    </source>
</evidence>
<evidence type="ECO:0000313" key="8">
    <source>
        <dbReference type="EMBL" id="CDW87257.1"/>
    </source>
</evidence>
<dbReference type="InParanoid" id="A0A078B1Q6"/>
<proteinExistence type="inferred from homology"/>
<dbReference type="GO" id="GO:0005044">
    <property type="term" value="F:scavenger receptor activity"/>
    <property type="evidence" value="ECO:0007669"/>
    <property type="project" value="TreeGrafter"/>
</dbReference>
<protein>
    <submittedName>
        <fullName evidence="8">Cd36 family protein</fullName>
    </submittedName>
</protein>
<dbReference type="EMBL" id="CCKQ01015442">
    <property type="protein sequence ID" value="CDW87257.1"/>
    <property type="molecule type" value="Genomic_DNA"/>
</dbReference>
<feature type="transmembrane region" description="Helical" evidence="7">
    <location>
        <begin position="12"/>
        <end position="31"/>
    </location>
</feature>